<dbReference type="Gene3D" id="3.10.450.50">
    <property type="match status" value="1"/>
</dbReference>
<gene>
    <name evidence="2" type="ORF">AU252_22450</name>
</gene>
<evidence type="ECO:0000259" key="1">
    <source>
        <dbReference type="Pfam" id="PF12680"/>
    </source>
</evidence>
<name>A0A0U3FIU5_9MICC</name>
<dbReference type="AlphaFoldDB" id="A0A0U3FIU5"/>
<dbReference type="KEGG" id="psul:AU252_22450"/>
<dbReference type="Proteomes" id="UP000065151">
    <property type="component" value="Chromosome"/>
</dbReference>
<sequence length="141" mass="15744">MYDAAALAMGFNECINARDLNGLARLMANNHSFIDTDGNAFIGKAACIEAWRSFFDSFPEYRNIFEAVLARRNSVTVVGHTVCPGFPALEGPALWTAVAAREGLTEWRVYEDKQEERRRLGIDDEWFVHAHPPLNGEAPVS</sequence>
<evidence type="ECO:0000313" key="2">
    <source>
        <dbReference type="EMBL" id="ALV43593.1"/>
    </source>
</evidence>
<organism evidence="2">
    <name type="scientific">Pseudarthrobacter sulfonivorans</name>
    <dbReference type="NCBI Taxonomy" id="121292"/>
    <lineage>
        <taxon>Bacteria</taxon>
        <taxon>Bacillati</taxon>
        <taxon>Actinomycetota</taxon>
        <taxon>Actinomycetes</taxon>
        <taxon>Micrococcales</taxon>
        <taxon>Micrococcaceae</taxon>
        <taxon>Pseudarthrobacter</taxon>
    </lineage>
</organism>
<feature type="domain" description="SnoaL-like" evidence="1">
    <location>
        <begin position="11"/>
        <end position="84"/>
    </location>
</feature>
<evidence type="ECO:0000313" key="3">
    <source>
        <dbReference type="Proteomes" id="UP000065151"/>
    </source>
</evidence>
<reference evidence="2 3" key="1">
    <citation type="submission" date="2015-12" db="EMBL/GenBank/DDBJ databases">
        <authorList>
            <person name="Shamseldin A."/>
            <person name="Moawad H."/>
            <person name="Abd El-Rahim W.M."/>
            <person name="Sadowsky M.J."/>
        </authorList>
    </citation>
    <scope>NUCLEOTIDE SEQUENCE [LARGE SCALE GENOMIC DNA]</scope>
    <source>
        <strain evidence="2 3">Ar51</strain>
    </source>
</reference>
<dbReference type="RefSeq" id="WP_058932595.1">
    <property type="nucleotide sequence ID" value="NZ_CP013747.1"/>
</dbReference>
<dbReference type="SUPFAM" id="SSF54427">
    <property type="entry name" value="NTF2-like"/>
    <property type="match status" value="1"/>
</dbReference>
<proteinExistence type="predicted"/>
<dbReference type="InterPro" id="IPR032710">
    <property type="entry name" value="NTF2-like_dom_sf"/>
</dbReference>
<accession>A0A0U3FIU5</accession>
<dbReference type="Pfam" id="PF12680">
    <property type="entry name" value="SnoaL_2"/>
    <property type="match status" value="1"/>
</dbReference>
<dbReference type="InterPro" id="IPR037401">
    <property type="entry name" value="SnoaL-like"/>
</dbReference>
<protein>
    <recommendedName>
        <fullName evidence="1">SnoaL-like domain-containing protein</fullName>
    </recommendedName>
</protein>
<dbReference type="EMBL" id="CP013747">
    <property type="protein sequence ID" value="ALV43593.1"/>
    <property type="molecule type" value="Genomic_DNA"/>
</dbReference>